<dbReference type="InterPro" id="IPR049730">
    <property type="entry name" value="SNF2/RAD54-like_C"/>
</dbReference>
<keyword evidence="1" id="KW-0378">Hydrolase</keyword>
<evidence type="ECO:0000256" key="2">
    <source>
        <dbReference type="SAM" id="MobiDB-lite"/>
    </source>
</evidence>
<dbReference type="PANTHER" id="PTHR45766">
    <property type="entry name" value="DNA ANNEALING HELICASE AND ENDONUCLEASE ZRANB3 FAMILY MEMBER"/>
    <property type="match status" value="1"/>
</dbReference>
<dbReference type="CDD" id="cd18793">
    <property type="entry name" value="SF2_C_SNF"/>
    <property type="match status" value="1"/>
</dbReference>
<evidence type="ECO:0000313" key="6">
    <source>
        <dbReference type="Proteomes" id="UP001501480"/>
    </source>
</evidence>
<feature type="domain" description="Helicase C-terminal" evidence="4">
    <location>
        <begin position="699"/>
        <end position="874"/>
    </location>
</feature>
<feature type="domain" description="Helicase ATP-binding" evidence="3">
    <location>
        <begin position="279"/>
        <end position="417"/>
    </location>
</feature>
<dbReference type="InterPro" id="IPR000330">
    <property type="entry name" value="SNF2_N"/>
</dbReference>
<dbReference type="SMART" id="SM00487">
    <property type="entry name" value="DEXDc"/>
    <property type="match status" value="1"/>
</dbReference>
<evidence type="ECO:0000313" key="5">
    <source>
        <dbReference type="EMBL" id="GAA2079898.1"/>
    </source>
</evidence>
<dbReference type="SUPFAM" id="SSF56024">
    <property type="entry name" value="Phospholipase D/nuclease"/>
    <property type="match status" value="1"/>
</dbReference>
<gene>
    <name evidence="5" type="ORF">GCM10009821_20210</name>
</gene>
<dbReference type="Pfam" id="PF00176">
    <property type="entry name" value="SNF2-rel_dom"/>
    <property type="match status" value="1"/>
</dbReference>
<proteinExistence type="predicted"/>
<dbReference type="EMBL" id="BAAAPY010000006">
    <property type="protein sequence ID" value="GAA2079898.1"/>
    <property type="molecule type" value="Genomic_DNA"/>
</dbReference>
<dbReference type="SUPFAM" id="SSF52540">
    <property type="entry name" value="P-loop containing nucleoside triphosphate hydrolases"/>
    <property type="match status" value="2"/>
</dbReference>
<dbReference type="Pfam" id="PF00271">
    <property type="entry name" value="Helicase_C"/>
    <property type="match status" value="1"/>
</dbReference>
<evidence type="ECO:0000259" key="3">
    <source>
        <dbReference type="PROSITE" id="PS51192"/>
    </source>
</evidence>
<dbReference type="InterPro" id="IPR001650">
    <property type="entry name" value="Helicase_C-like"/>
</dbReference>
<dbReference type="PROSITE" id="PS51194">
    <property type="entry name" value="HELICASE_CTER"/>
    <property type="match status" value="1"/>
</dbReference>
<dbReference type="InterPro" id="IPR027417">
    <property type="entry name" value="P-loop_NTPase"/>
</dbReference>
<accession>A0ABP5HMV3</accession>
<dbReference type="Proteomes" id="UP001501480">
    <property type="component" value="Unassembled WGS sequence"/>
</dbReference>
<evidence type="ECO:0008006" key="7">
    <source>
        <dbReference type="Google" id="ProtNLM"/>
    </source>
</evidence>
<name>A0ABP5HMV3_9ACTN</name>
<dbReference type="InterPro" id="IPR025202">
    <property type="entry name" value="PLD-like_dom"/>
</dbReference>
<dbReference type="CDD" id="cd09178">
    <property type="entry name" value="PLDc_N_Snf2_like"/>
    <property type="match status" value="1"/>
</dbReference>
<dbReference type="InterPro" id="IPR038718">
    <property type="entry name" value="SNF2-like_sf"/>
</dbReference>
<dbReference type="Gene3D" id="3.30.870.10">
    <property type="entry name" value="Endonuclease Chain A"/>
    <property type="match status" value="1"/>
</dbReference>
<comment type="caution">
    <text evidence="5">The sequence shown here is derived from an EMBL/GenBank/DDBJ whole genome shotgun (WGS) entry which is preliminary data.</text>
</comment>
<feature type="region of interest" description="Disordered" evidence="2">
    <location>
        <begin position="750"/>
        <end position="772"/>
    </location>
</feature>
<protein>
    <recommendedName>
        <fullName evidence="7">NgoFVII family restriction endonuclease</fullName>
    </recommendedName>
</protein>
<evidence type="ECO:0000256" key="1">
    <source>
        <dbReference type="ARBA" id="ARBA00022801"/>
    </source>
</evidence>
<dbReference type="PANTHER" id="PTHR45766:SF6">
    <property type="entry name" value="SWI_SNF-RELATED MATRIX-ASSOCIATED ACTIN-DEPENDENT REGULATOR OF CHROMATIN SUBFAMILY A-LIKE PROTEIN 1"/>
    <property type="match status" value="1"/>
</dbReference>
<keyword evidence="6" id="KW-1185">Reference proteome</keyword>
<sequence length="1105" mass="122764">MPDIFDNLTSQSEIGPALRGALAAFDSCDVATGYFDLRGWSSFAETVDAKSASRDEGAPATVRVLMGMVMPADSAAMLSALQDAVQPPPYGADIIDISKARSAKDSLVRHLRTQLMRGLPSEAERKTLQQLKAQLTTGAVEMKVFTSAPLHGKTYIFHAPGNALAQRRAYVGSSNMTNAGLYNNLELNIDVTDNDATGKLATWFTDRWDDPFALPITEEIIELIEESWASEAQPTPYEVYLKVCHALSEDAREGMGYVLPPSIENLLLEYQTTAVRTLARRIVRRGGTMLGDVVGLGKTLTAIATALMLEAAEDYTTLVLCPKNLEHMWEEHLEKYGLVGARVIPYSMADKKLPELKRFHLVICDESHNLRNNTTKASEAIKDYVRRNGSKVLLLTATPYNLAFADVANQIGLYIEDDDDLGIQPTAAMAKDPTLIDKVDGKITTLAAFRRSEEPEDWKRLMSDHLVRRTRSFIKRTAKKETVTLADGKVVEREYLQFANGTRFHFPTRVPSPLWHEFADDDPALLMEDETTLDAVRDLTLPRYRLADYDDPKAPHSDSDTKILAAIRSGRGNVSGFVRIGLFKRLSSSGHSFILSLQRQRARNELFIYAIDNGLDVPLGSFSDHQFMVTDEDVEEDHGGYGSLESQYKELKRRLPASTKWLGTQVFKKTLRKDLERDNRIITDLLDSFGTWDPAKDSKIDALVDLLRGKHKGDKVLVFTEYADTAVYVAEALETAGIANVGLASGDSEDPSALARRFSPESNKLPGDEEDATPVDDPIDVLIATDVLSEGQNLQDSHVVVNYDLPWAIIRVIQRAGRVDRVGQKSDTVNIYLISHKKVEDAIQLRQRIRRRLGDNAAAFGSDERFFGDDKEVNLLDDLYKGVVPGEEQLEQDEGEADAVSEAWLVWSSVKEHKPELAGRVLKMQDMLHSTRDPYDHETKSGITTFASTTSGIDAFAASFDNGNGDPVERLLTPLEALHIFRAQESTPTAPLREDHFAREVKLVKEKLTTEIVTAGNLKGARKWAVERLGGTIFGADASAALAAMNDRPLTEYANIRLRQARRAKYTDQDLADLVKQLHDEERLVIGTTEKDEIKIVCSIGVTPR</sequence>
<dbReference type="PROSITE" id="PS51192">
    <property type="entry name" value="HELICASE_ATP_BIND_1"/>
    <property type="match status" value="1"/>
</dbReference>
<dbReference type="Pfam" id="PF13091">
    <property type="entry name" value="PLDc_2"/>
    <property type="match status" value="1"/>
</dbReference>
<reference evidence="6" key="1">
    <citation type="journal article" date="2019" name="Int. J. Syst. Evol. Microbiol.">
        <title>The Global Catalogue of Microorganisms (GCM) 10K type strain sequencing project: providing services to taxonomists for standard genome sequencing and annotation.</title>
        <authorList>
            <consortium name="The Broad Institute Genomics Platform"/>
            <consortium name="The Broad Institute Genome Sequencing Center for Infectious Disease"/>
            <person name="Wu L."/>
            <person name="Ma J."/>
        </authorList>
    </citation>
    <scope>NUCLEOTIDE SEQUENCE [LARGE SCALE GENOMIC DNA]</scope>
    <source>
        <strain evidence="6">JCM 15749</strain>
    </source>
</reference>
<dbReference type="SMART" id="SM00490">
    <property type="entry name" value="HELICc"/>
    <property type="match status" value="1"/>
</dbReference>
<dbReference type="Gene3D" id="3.40.50.10810">
    <property type="entry name" value="Tandem AAA-ATPase domain"/>
    <property type="match status" value="2"/>
</dbReference>
<organism evidence="5 6">
    <name type="scientific">Aeromicrobium halocynthiae</name>
    <dbReference type="NCBI Taxonomy" id="560557"/>
    <lineage>
        <taxon>Bacteria</taxon>
        <taxon>Bacillati</taxon>
        <taxon>Actinomycetota</taxon>
        <taxon>Actinomycetes</taxon>
        <taxon>Propionibacteriales</taxon>
        <taxon>Nocardioidaceae</taxon>
        <taxon>Aeromicrobium</taxon>
    </lineage>
</organism>
<dbReference type="InterPro" id="IPR014001">
    <property type="entry name" value="Helicase_ATP-bd"/>
</dbReference>
<evidence type="ECO:0000259" key="4">
    <source>
        <dbReference type="PROSITE" id="PS51194"/>
    </source>
</evidence>
<dbReference type="Gene3D" id="3.40.50.300">
    <property type="entry name" value="P-loop containing nucleotide triphosphate hydrolases"/>
    <property type="match status" value="1"/>
</dbReference>